<evidence type="ECO:0000313" key="7">
    <source>
        <dbReference type="Proteomes" id="UP000091897"/>
    </source>
</evidence>
<evidence type="ECO:0000313" key="8">
    <source>
        <dbReference type="Proteomes" id="UP000092213"/>
    </source>
</evidence>
<protein>
    <submittedName>
        <fullName evidence="6">Mandelate racemase</fullName>
    </submittedName>
</protein>
<sequence length="382" mass="40907">MKIARITAVPLSYRLPEGKTVVMGIGSTLKRDAIVVRVETTEGITGYGESHPGRSPGAIVSLIHNTLAPLLEGMDATDVVGVWQRVHRMQLSSHGLGAGAALAHSGIDMALWDIRGKAAGMPLYELMGGARKRIPAYAGGIALGYQPPESLAEEAQGYVERGYRAIKLRIGDSVENDIARVRHVRKALGDGIDILTDANTAYTIAQARRVMPVLADIQAGWLEEPFACNDFASYRQAAAITPLVPIAAGENHYTRFEFAQMLEAGAVQVWQPDLSKTGGVTEGMRIGAMASAFRIPVHVHCSATGLNHAACLHFLAATENAGYFEACVSAFNPFRDMFGTIFEIGADGCVEPPSGPGLGVEVDEDIFKRYPIIDGPGYVVKF</sequence>
<dbReference type="SFLD" id="SFLDS00001">
    <property type="entry name" value="Enolase"/>
    <property type="match status" value="1"/>
</dbReference>
<proteinExistence type="predicted"/>
<comment type="cofactor">
    <cofactor evidence="1">
        <name>Mg(2+)</name>
        <dbReference type="ChEBI" id="CHEBI:18420"/>
    </cofactor>
</comment>
<dbReference type="RefSeq" id="WP_066344193.1">
    <property type="nucleotide sequence ID" value="NZ_CBCSFJ010000015.1"/>
</dbReference>
<dbReference type="InterPro" id="IPR036849">
    <property type="entry name" value="Enolase-like_C_sf"/>
</dbReference>
<gene>
    <name evidence="5" type="ORF">BAU06_03150</name>
    <name evidence="6" type="ORF">BAU08_03115</name>
</gene>
<dbReference type="GO" id="GO:0016052">
    <property type="term" value="P:carbohydrate catabolic process"/>
    <property type="evidence" value="ECO:0007669"/>
    <property type="project" value="TreeGrafter"/>
</dbReference>
<evidence type="ECO:0000259" key="4">
    <source>
        <dbReference type="SMART" id="SM00922"/>
    </source>
</evidence>
<name>A0A193FE04_9BORD</name>
<dbReference type="SUPFAM" id="SSF54826">
    <property type="entry name" value="Enolase N-terminal domain-like"/>
    <property type="match status" value="1"/>
</dbReference>
<dbReference type="EMBL" id="CP016170">
    <property type="protein sequence ID" value="ANN65426.1"/>
    <property type="molecule type" value="Genomic_DNA"/>
</dbReference>
<dbReference type="KEGG" id="bbro:BAU06_03150"/>
<dbReference type="Gene3D" id="3.30.390.10">
    <property type="entry name" value="Enolase-like, N-terminal domain"/>
    <property type="match status" value="1"/>
</dbReference>
<reference evidence="7 8" key="1">
    <citation type="submission" date="2016-06" db="EMBL/GenBank/DDBJ databases">
        <title>Complete genome sequences of Bordetella bronchialis and Bordetella flabilis.</title>
        <authorList>
            <person name="LiPuma J.J."/>
            <person name="Spilker T."/>
        </authorList>
    </citation>
    <scope>NUCLEOTIDE SEQUENCE [LARGE SCALE GENOMIC DNA]</scope>
    <source>
        <strain evidence="6 8">AU17976</strain>
        <strain evidence="5 7">AU3182</strain>
    </source>
</reference>
<dbReference type="SMART" id="SM00922">
    <property type="entry name" value="MR_MLE"/>
    <property type="match status" value="1"/>
</dbReference>
<dbReference type="OrthoDB" id="8609034at2"/>
<dbReference type="InterPro" id="IPR018110">
    <property type="entry name" value="Mandel_Rmase/mucon_lact_enz_CS"/>
</dbReference>
<keyword evidence="2" id="KW-0479">Metal-binding</keyword>
<dbReference type="PANTHER" id="PTHR13794">
    <property type="entry name" value="ENOLASE SUPERFAMILY, MANDELATE RACEMASE"/>
    <property type="match status" value="1"/>
</dbReference>
<dbReference type="PROSITE" id="PS00909">
    <property type="entry name" value="MR_MLE_2"/>
    <property type="match status" value="1"/>
</dbReference>
<evidence type="ECO:0000256" key="3">
    <source>
        <dbReference type="ARBA" id="ARBA00022842"/>
    </source>
</evidence>
<feature type="domain" description="Mandelate racemase/muconate lactonizing enzyme C-terminal" evidence="4">
    <location>
        <begin position="148"/>
        <end position="244"/>
    </location>
</feature>
<dbReference type="EMBL" id="CP016171">
    <property type="protein sequence ID" value="ANN70456.1"/>
    <property type="molecule type" value="Genomic_DNA"/>
</dbReference>
<accession>A0A193FE04</accession>
<dbReference type="Gene3D" id="3.20.20.120">
    <property type="entry name" value="Enolase-like C-terminal domain"/>
    <property type="match status" value="1"/>
</dbReference>
<dbReference type="STRING" id="463025.BAU08_03115"/>
<dbReference type="CDD" id="cd03316">
    <property type="entry name" value="MR_like"/>
    <property type="match status" value="1"/>
</dbReference>
<dbReference type="Pfam" id="PF02746">
    <property type="entry name" value="MR_MLE_N"/>
    <property type="match status" value="1"/>
</dbReference>
<dbReference type="GO" id="GO:0009063">
    <property type="term" value="P:amino acid catabolic process"/>
    <property type="evidence" value="ECO:0007669"/>
    <property type="project" value="InterPro"/>
</dbReference>
<dbReference type="Proteomes" id="UP000091897">
    <property type="component" value="Chromosome"/>
</dbReference>
<dbReference type="PANTHER" id="PTHR13794:SF58">
    <property type="entry name" value="MITOCHONDRIAL ENOLASE SUPERFAMILY MEMBER 1"/>
    <property type="match status" value="1"/>
</dbReference>
<evidence type="ECO:0000313" key="6">
    <source>
        <dbReference type="EMBL" id="ANN70456.1"/>
    </source>
</evidence>
<dbReference type="InterPro" id="IPR029017">
    <property type="entry name" value="Enolase-like_N"/>
</dbReference>
<dbReference type="SFLD" id="SFLDG00179">
    <property type="entry name" value="mandelate_racemase"/>
    <property type="match status" value="1"/>
</dbReference>
<dbReference type="GO" id="GO:0000287">
    <property type="term" value="F:magnesium ion binding"/>
    <property type="evidence" value="ECO:0007669"/>
    <property type="project" value="TreeGrafter"/>
</dbReference>
<dbReference type="InterPro" id="IPR029065">
    <property type="entry name" value="Enolase_C-like"/>
</dbReference>
<dbReference type="GO" id="GO:0016836">
    <property type="term" value="F:hydro-lyase activity"/>
    <property type="evidence" value="ECO:0007669"/>
    <property type="project" value="TreeGrafter"/>
</dbReference>
<dbReference type="InterPro" id="IPR046945">
    <property type="entry name" value="RHMD-like"/>
</dbReference>
<dbReference type="SUPFAM" id="SSF51604">
    <property type="entry name" value="Enolase C-terminal domain-like"/>
    <property type="match status" value="1"/>
</dbReference>
<evidence type="ECO:0000256" key="1">
    <source>
        <dbReference type="ARBA" id="ARBA00001946"/>
    </source>
</evidence>
<dbReference type="InterPro" id="IPR013342">
    <property type="entry name" value="Mandelate_racemase_C"/>
</dbReference>
<evidence type="ECO:0000256" key="2">
    <source>
        <dbReference type="ARBA" id="ARBA00022723"/>
    </source>
</evidence>
<evidence type="ECO:0000313" key="5">
    <source>
        <dbReference type="EMBL" id="ANN65426.1"/>
    </source>
</evidence>
<keyword evidence="7" id="KW-1185">Reference proteome</keyword>
<keyword evidence="3" id="KW-0460">Magnesium</keyword>
<organism evidence="6 8">
    <name type="scientific">Bordetella bronchialis</name>
    <dbReference type="NCBI Taxonomy" id="463025"/>
    <lineage>
        <taxon>Bacteria</taxon>
        <taxon>Pseudomonadati</taxon>
        <taxon>Pseudomonadota</taxon>
        <taxon>Betaproteobacteria</taxon>
        <taxon>Burkholderiales</taxon>
        <taxon>Alcaligenaceae</taxon>
        <taxon>Bordetella</taxon>
    </lineage>
</organism>
<dbReference type="InterPro" id="IPR013341">
    <property type="entry name" value="Mandelate_racemase_N_dom"/>
</dbReference>
<dbReference type="Pfam" id="PF13378">
    <property type="entry name" value="MR_MLE_C"/>
    <property type="match status" value="1"/>
</dbReference>
<dbReference type="AlphaFoldDB" id="A0A193FE04"/>
<dbReference type="Proteomes" id="UP000092213">
    <property type="component" value="Chromosome"/>
</dbReference>
<dbReference type="PROSITE" id="PS00908">
    <property type="entry name" value="MR_MLE_1"/>
    <property type="match status" value="1"/>
</dbReference>